<dbReference type="EMBL" id="ML992680">
    <property type="protein sequence ID" value="KAF2210653.1"/>
    <property type="molecule type" value="Genomic_DNA"/>
</dbReference>
<evidence type="ECO:0000313" key="3">
    <source>
        <dbReference type="Proteomes" id="UP000799539"/>
    </source>
</evidence>
<reference evidence="2" key="1">
    <citation type="journal article" date="2020" name="Stud. Mycol.">
        <title>101 Dothideomycetes genomes: a test case for predicting lifestyles and emergence of pathogens.</title>
        <authorList>
            <person name="Haridas S."/>
            <person name="Albert R."/>
            <person name="Binder M."/>
            <person name="Bloem J."/>
            <person name="Labutti K."/>
            <person name="Salamov A."/>
            <person name="Andreopoulos B."/>
            <person name="Baker S."/>
            <person name="Barry K."/>
            <person name="Bills G."/>
            <person name="Bluhm B."/>
            <person name="Cannon C."/>
            <person name="Castanera R."/>
            <person name="Culley D."/>
            <person name="Daum C."/>
            <person name="Ezra D."/>
            <person name="Gonzalez J."/>
            <person name="Henrissat B."/>
            <person name="Kuo A."/>
            <person name="Liang C."/>
            <person name="Lipzen A."/>
            <person name="Lutzoni F."/>
            <person name="Magnuson J."/>
            <person name="Mondo S."/>
            <person name="Nolan M."/>
            <person name="Ohm R."/>
            <person name="Pangilinan J."/>
            <person name="Park H.-J."/>
            <person name="Ramirez L."/>
            <person name="Alfaro M."/>
            <person name="Sun H."/>
            <person name="Tritt A."/>
            <person name="Yoshinaga Y."/>
            <person name="Zwiers L.-H."/>
            <person name="Turgeon B."/>
            <person name="Goodwin S."/>
            <person name="Spatafora J."/>
            <person name="Crous P."/>
            <person name="Grigoriev I."/>
        </authorList>
    </citation>
    <scope>NUCLEOTIDE SEQUENCE</scope>
    <source>
        <strain evidence="2">SCOH1-5</strain>
    </source>
</reference>
<dbReference type="AlphaFoldDB" id="A0A6A6FBE5"/>
<keyword evidence="3" id="KW-1185">Reference proteome</keyword>
<gene>
    <name evidence="2" type="ORF">CERZMDRAFT_91122</name>
</gene>
<protein>
    <submittedName>
        <fullName evidence="2">Uncharacterized protein</fullName>
    </submittedName>
</protein>
<proteinExistence type="predicted"/>
<evidence type="ECO:0000256" key="1">
    <source>
        <dbReference type="SAM" id="MobiDB-lite"/>
    </source>
</evidence>
<organism evidence="2 3">
    <name type="scientific">Cercospora zeae-maydis SCOH1-5</name>
    <dbReference type="NCBI Taxonomy" id="717836"/>
    <lineage>
        <taxon>Eukaryota</taxon>
        <taxon>Fungi</taxon>
        <taxon>Dikarya</taxon>
        <taxon>Ascomycota</taxon>
        <taxon>Pezizomycotina</taxon>
        <taxon>Dothideomycetes</taxon>
        <taxon>Dothideomycetidae</taxon>
        <taxon>Mycosphaerellales</taxon>
        <taxon>Mycosphaerellaceae</taxon>
        <taxon>Cercospora</taxon>
    </lineage>
</organism>
<accession>A0A6A6FBE5</accession>
<name>A0A6A6FBE5_9PEZI</name>
<sequence length="88" mass="10170">MFGKLKRRWPMHFPEVMLQSGRIRGHAYPQNSTVGERMVPRTMRQNQKSRMKMKPCERLSHQCPSCISICSRAPSRSQAASPPRESTI</sequence>
<evidence type="ECO:0000313" key="2">
    <source>
        <dbReference type="EMBL" id="KAF2210653.1"/>
    </source>
</evidence>
<dbReference type="Proteomes" id="UP000799539">
    <property type="component" value="Unassembled WGS sequence"/>
</dbReference>
<feature type="region of interest" description="Disordered" evidence="1">
    <location>
        <begin position="26"/>
        <end position="56"/>
    </location>
</feature>